<dbReference type="GO" id="GO:0003677">
    <property type="term" value="F:DNA binding"/>
    <property type="evidence" value="ECO:0007669"/>
    <property type="project" value="InterPro"/>
</dbReference>
<dbReference type="Gene3D" id="1.10.10.10">
    <property type="entry name" value="Winged helix-like DNA-binding domain superfamily/Winged helix DNA-binding domain"/>
    <property type="match status" value="1"/>
</dbReference>
<evidence type="ECO:0000313" key="3">
    <source>
        <dbReference type="Proteomes" id="UP000598146"/>
    </source>
</evidence>
<dbReference type="GO" id="GO:0006355">
    <property type="term" value="P:regulation of DNA-templated transcription"/>
    <property type="evidence" value="ECO:0007669"/>
    <property type="project" value="InterPro"/>
</dbReference>
<dbReference type="Gene3D" id="1.25.40.10">
    <property type="entry name" value="Tetratricopeptide repeat domain"/>
    <property type="match status" value="1"/>
</dbReference>
<reference evidence="2" key="1">
    <citation type="submission" date="2020-11" db="EMBL/GenBank/DDBJ databases">
        <title>Isolation and identification of active actinomycetes.</title>
        <authorList>
            <person name="Sun X."/>
        </authorList>
    </citation>
    <scope>NUCLEOTIDE SEQUENCE</scope>
    <source>
        <strain evidence="2">NEAU-A11</strain>
    </source>
</reference>
<dbReference type="SUPFAM" id="SSF48452">
    <property type="entry name" value="TPR-like"/>
    <property type="match status" value="1"/>
</dbReference>
<dbReference type="InterPro" id="IPR016032">
    <property type="entry name" value="Sig_transdc_resp-reg_C-effctor"/>
</dbReference>
<evidence type="ECO:0000259" key="1">
    <source>
        <dbReference type="SMART" id="SM01043"/>
    </source>
</evidence>
<dbReference type="SMART" id="SM01043">
    <property type="entry name" value="BTAD"/>
    <property type="match status" value="1"/>
</dbReference>
<feature type="domain" description="Bacterial transcriptional activator" evidence="1">
    <location>
        <begin position="864"/>
        <end position="1000"/>
    </location>
</feature>
<keyword evidence="3" id="KW-1185">Reference proteome</keyword>
<dbReference type="PANTHER" id="PTHR35807">
    <property type="entry name" value="TRANSCRIPTIONAL REGULATOR REDD-RELATED"/>
    <property type="match status" value="1"/>
</dbReference>
<dbReference type="Pfam" id="PF03704">
    <property type="entry name" value="BTAD"/>
    <property type="match status" value="1"/>
</dbReference>
<dbReference type="InterPro" id="IPR036388">
    <property type="entry name" value="WH-like_DNA-bd_sf"/>
</dbReference>
<dbReference type="Proteomes" id="UP000598146">
    <property type="component" value="Unassembled WGS sequence"/>
</dbReference>
<proteinExistence type="predicted"/>
<dbReference type="InterPro" id="IPR005158">
    <property type="entry name" value="BTAD"/>
</dbReference>
<dbReference type="InterPro" id="IPR011990">
    <property type="entry name" value="TPR-like_helical_dom_sf"/>
</dbReference>
<dbReference type="InterPro" id="IPR051677">
    <property type="entry name" value="AfsR-DnrI-RedD_regulator"/>
</dbReference>
<dbReference type="RefSeq" id="WP_196420149.1">
    <property type="nucleotide sequence ID" value="NZ_JADQTO010000037.1"/>
</dbReference>
<gene>
    <name evidence="2" type="ORF">I4J89_43830</name>
</gene>
<comment type="caution">
    <text evidence="2">The sequence shown here is derived from an EMBL/GenBank/DDBJ whole genome shotgun (WGS) entry which is preliminary data.</text>
</comment>
<dbReference type="Pfam" id="PF13401">
    <property type="entry name" value="AAA_22"/>
    <property type="match status" value="1"/>
</dbReference>
<dbReference type="GO" id="GO:0016887">
    <property type="term" value="F:ATP hydrolysis activity"/>
    <property type="evidence" value="ECO:0007669"/>
    <property type="project" value="InterPro"/>
</dbReference>
<protein>
    <recommendedName>
        <fullName evidence="1">Bacterial transcriptional activator domain-containing protein</fullName>
    </recommendedName>
</protein>
<dbReference type="SUPFAM" id="SSF46894">
    <property type="entry name" value="C-terminal effector domain of the bipartite response regulators"/>
    <property type="match status" value="1"/>
</dbReference>
<name>A0A931G323_9ACTN</name>
<dbReference type="InterPro" id="IPR049945">
    <property type="entry name" value="AAA_22"/>
</dbReference>
<sequence length="1017" mass="108623">MRAFARRLDGPPRPIGGEILRTSLIDRLAARWDVPVITVVAGAGFGKSTALAQATRLHAADPRGLEAWVTCEPGDEDAQRLAEAICRAFGVEPAAVAPLDTVLEALRAGSPIESCLILDDVHEVARGSSGHRLIAELVPRLPAGAHLVLAGRTLPPLPLARLHAAERIRCLGECDLAFGRGELDRAAANADRPVADVTGLGGWPALVRLTLAAPHGIARDYLWDEVVSRLPEADRDVLLHLAVLGSADAATLQALAGVTADVGRLAQRVPLVARFGDGGIRAHPLWIDALVRLLPADRVAAVRARAADLLLDRGDPLRAGSIAITAGDVALLDRAATELVASTLATFPHDTGVRWLAAVPEVEHVRPGLSLLTAATRYANRAGDPGVDAMLDTAARAAREAGDLRAESTAASLATIAAHARGDESRLAELFQQVLELPGAEREPTLRLLLAGVRGAIFELMGSIEDALAVVESLSPEDIEQQPGKIIVRFHVYLLLLAGRADEAAAVAGAHLDSSPYAHVRRMPQFARWMAGHPADFLPDARDADKPPYLPESDANDRYRFNFLAFAAVVAASVGDHAALRHVSGQLEASGLGADTRDAAMLVVAAAAKAVLLGDEGAARAAIGEFVAENPLSDPVAAVHLRRFLAYGYVLSPEARELWDTQPLGPSQHRVREAARLLLAARAGRLSGTGQVTPETVLISFPLPWSVELAAYAEAAGLPFGRELLQWLADQLGRRAHDALHRLAKDPRAALAAGARRLLGAVPATPEGRIRVEVLGPLRVLADGTETHPAGLRRRRVRQLLTVLAVHGEMDRSRLMDLLWPELDPDAAARNLRVTLTYLRRILDGHVRSDRGRVRLVRSKGLTVDVTELREQLDEARRARTRGDPAAADAALAGAVRLWRGEPLADLPDRENAAAALRAELTEAALTLGERRLAQGDTAAAGELARRALTAEPYAERGMRLLLAVETQRRDPSGLERAVRRVREALTALGAKPEPATAIVLRQAHLTRVRVAASSFI</sequence>
<evidence type="ECO:0000313" key="2">
    <source>
        <dbReference type="EMBL" id="MBG0568377.1"/>
    </source>
</evidence>
<dbReference type="EMBL" id="JADQTO010000037">
    <property type="protein sequence ID" value="MBG0568377.1"/>
    <property type="molecule type" value="Genomic_DNA"/>
</dbReference>
<organism evidence="2 3">
    <name type="scientific">Actinoplanes aureus</name>
    <dbReference type="NCBI Taxonomy" id="2792083"/>
    <lineage>
        <taxon>Bacteria</taxon>
        <taxon>Bacillati</taxon>
        <taxon>Actinomycetota</taxon>
        <taxon>Actinomycetes</taxon>
        <taxon>Micromonosporales</taxon>
        <taxon>Micromonosporaceae</taxon>
        <taxon>Actinoplanes</taxon>
    </lineage>
</organism>
<accession>A0A931G323</accession>
<dbReference type="AlphaFoldDB" id="A0A931G323"/>